<dbReference type="AlphaFoldDB" id="A0A7W7PLZ6"/>
<dbReference type="Proteomes" id="UP000556084">
    <property type="component" value="Unassembled WGS sequence"/>
</dbReference>
<name>A0A7W7PLZ6_9ACTN</name>
<accession>A0A7W7PLZ6</accession>
<evidence type="ECO:0008006" key="3">
    <source>
        <dbReference type="Google" id="ProtNLM"/>
    </source>
</evidence>
<dbReference type="RefSeq" id="WP_184349806.1">
    <property type="nucleotide sequence ID" value="NZ_JACHJH010000004.1"/>
</dbReference>
<evidence type="ECO:0000313" key="2">
    <source>
        <dbReference type="Proteomes" id="UP000556084"/>
    </source>
</evidence>
<reference evidence="1 2" key="1">
    <citation type="submission" date="2020-08" db="EMBL/GenBank/DDBJ databases">
        <title>Genomic Encyclopedia of Type Strains, Phase III (KMG-III): the genomes of soil and plant-associated and newly described type strains.</title>
        <authorList>
            <person name="Whitman W."/>
        </authorList>
    </citation>
    <scope>NUCLEOTIDE SEQUENCE [LARGE SCALE GENOMIC DNA]</scope>
    <source>
        <strain evidence="1 2">CECT 3266</strain>
    </source>
</reference>
<keyword evidence="2" id="KW-1185">Reference proteome</keyword>
<dbReference type="EMBL" id="JACHJH010000004">
    <property type="protein sequence ID" value="MBB4893943.1"/>
    <property type="molecule type" value="Genomic_DNA"/>
</dbReference>
<comment type="caution">
    <text evidence="1">The sequence shown here is derived from an EMBL/GenBank/DDBJ whole genome shotgun (WGS) entry which is preliminary data.</text>
</comment>
<dbReference type="Pfam" id="PF08843">
    <property type="entry name" value="AbiEii"/>
    <property type="match status" value="1"/>
</dbReference>
<protein>
    <recommendedName>
        <fullName evidence="3">Nucleotidyl transferase AbiEii/AbiGii toxin family protein</fullName>
    </recommendedName>
</protein>
<proteinExistence type="predicted"/>
<dbReference type="InterPro" id="IPR014942">
    <property type="entry name" value="AbiEii"/>
</dbReference>
<gene>
    <name evidence="1" type="ORF">FHS39_002977</name>
</gene>
<organism evidence="1 2">
    <name type="scientific">Streptomyces olivoverticillatus</name>
    <dbReference type="NCBI Taxonomy" id="66427"/>
    <lineage>
        <taxon>Bacteria</taxon>
        <taxon>Bacillati</taxon>
        <taxon>Actinomycetota</taxon>
        <taxon>Actinomycetes</taxon>
        <taxon>Kitasatosporales</taxon>
        <taxon>Streptomycetaceae</taxon>
        <taxon>Streptomyces</taxon>
    </lineage>
</organism>
<sequence>MKIPELHRRLLADVIAVGTPYPLVLTGGYAVQAHGLVDRVSRDLDVATDTSAQLSDVASSLRAGLEARGWHIAQLELDALSARFMVTDPATCEDCEVDILKQTMSGAPLQTVYGPVLPVEDVIAAKMVALAERGVARDLIDAHAASARWSHTELEEYGQRHAWGGFDLADLRARLEGAEWMDDREFIDYGLDETQIAGLRRWAQEWADDIGERLAEEAPYEEPPSEEE</sequence>
<evidence type="ECO:0000313" key="1">
    <source>
        <dbReference type="EMBL" id="MBB4893943.1"/>
    </source>
</evidence>